<feature type="domain" description="Protein FecR C-terminal" evidence="2">
    <location>
        <begin position="157"/>
        <end position="224"/>
    </location>
</feature>
<keyword evidence="1" id="KW-0812">Transmembrane</keyword>
<sequence length="226" mass="25845">MTEEKRIEWLLELQEHPEQLTDEQLQQILADDEMRQLVQQLGFAKRAFKHDALKNDTPDVDAEWEKFAASHSEELEILDEGEYKPRLRAYLAPRKIAASFIGVLLVSGIAFAAIQIVRNISTPKPQLPSTEQVIDTKPVTSLPADTVKTDTIPTEPYVFNNVPLDSMLTAIAVAHNMQVEFENEAARHLRFHFVWKREDSLSRVVEKLNTFEAVNIVEEDKTLVVR</sequence>
<keyword evidence="1" id="KW-0472">Membrane</keyword>
<accession>A0AA37MEH1</accession>
<organism evidence="3 4">
    <name type="scientific">Segatella bryantii</name>
    <name type="common">Prevotella bryantii</name>
    <dbReference type="NCBI Taxonomy" id="77095"/>
    <lineage>
        <taxon>Bacteria</taxon>
        <taxon>Pseudomonadati</taxon>
        <taxon>Bacteroidota</taxon>
        <taxon>Bacteroidia</taxon>
        <taxon>Bacteroidales</taxon>
        <taxon>Prevotellaceae</taxon>
        <taxon>Segatella</taxon>
    </lineage>
</organism>
<feature type="transmembrane region" description="Helical" evidence="1">
    <location>
        <begin position="96"/>
        <end position="117"/>
    </location>
</feature>
<dbReference type="EMBL" id="BPTR01000001">
    <property type="protein sequence ID" value="GJG28403.1"/>
    <property type="molecule type" value="Genomic_DNA"/>
</dbReference>
<proteinExistence type="predicted"/>
<dbReference type="Gene3D" id="3.55.50.30">
    <property type="match status" value="1"/>
</dbReference>
<evidence type="ECO:0000259" key="2">
    <source>
        <dbReference type="Pfam" id="PF16344"/>
    </source>
</evidence>
<protein>
    <recommendedName>
        <fullName evidence="2">Protein FecR C-terminal domain-containing protein</fullName>
    </recommendedName>
</protein>
<reference evidence="3" key="1">
    <citation type="submission" date="2021-08" db="EMBL/GenBank/DDBJ databases">
        <title>Prevotella lacticifex sp. nov., isolated from rumen of cow.</title>
        <authorList>
            <person name="Shinkai T."/>
            <person name="Ikeyama N."/>
            <person name="Kumagai M."/>
            <person name="Ohmori H."/>
            <person name="Sakamoto M."/>
            <person name="Ohkuma M."/>
            <person name="Mitsumori M."/>
        </authorList>
    </citation>
    <scope>NUCLEOTIDE SEQUENCE</scope>
    <source>
        <strain evidence="3">DSM 11371</strain>
    </source>
</reference>
<dbReference type="AlphaFoldDB" id="A0AA37MEH1"/>
<evidence type="ECO:0000313" key="3">
    <source>
        <dbReference type="EMBL" id="GJG28403.1"/>
    </source>
</evidence>
<comment type="caution">
    <text evidence="3">The sequence shown here is derived from an EMBL/GenBank/DDBJ whole genome shotgun (WGS) entry which is preliminary data.</text>
</comment>
<keyword evidence="1" id="KW-1133">Transmembrane helix</keyword>
<evidence type="ECO:0000313" key="4">
    <source>
        <dbReference type="Proteomes" id="UP000887043"/>
    </source>
</evidence>
<gene>
    <name evidence="3" type="ORF">PRRU23_21030</name>
</gene>
<dbReference type="Pfam" id="PF16344">
    <property type="entry name" value="FecR_C"/>
    <property type="match status" value="1"/>
</dbReference>
<dbReference type="InterPro" id="IPR032508">
    <property type="entry name" value="FecR_C"/>
</dbReference>
<name>A0AA37MEH1_SEGBR</name>
<dbReference type="Proteomes" id="UP000887043">
    <property type="component" value="Unassembled WGS sequence"/>
</dbReference>
<evidence type="ECO:0000256" key="1">
    <source>
        <dbReference type="SAM" id="Phobius"/>
    </source>
</evidence>